<dbReference type="PROSITE" id="PS50110">
    <property type="entry name" value="RESPONSE_REGULATORY"/>
    <property type="match status" value="1"/>
</dbReference>
<dbReference type="Pfam" id="PF00072">
    <property type="entry name" value="Response_reg"/>
    <property type="match status" value="1"/>
</dbReference>
<dbReference type="OrthoDB" id="9814495at2"/>
<protein>
    <recommendedName>
        <fullName evidence="2">Response regulatory domain-containing protein</fullName>
    </recommendedName>
</protein>
<organism evidence="3 4">
    <name type="scientific">Skermanella aerolata</name>
    <dbReference type="NCBI Taxonomy" id="393310"/>
    <lineage>
        <taxon>Bacteria</taxon>
        <taxon>Pseudomonadati</taxon>
        <taxon>Pseudomonadota</taxon>
        <taxon>Alphaproteobacteria</taxon>
        <taxon>Rhodospirillales</taxon>
        <taxon>Azospirillaceae</taxon>
        <taxon>Skermanella</taxon>
    </lineage>
</organism>
<dbReference type="PANTHER" id="PTHR45566:SF2">
    <property type="entry name" value="NARL SUBFAMILY"/>
    <property type="match status" value="1"/>
</dbReference>
<dbReference type="InterPro" id="IPR051015">
    <property type="entry name" value="EvgA-like"/>
</dbReference>
<dbReference type="EMBL" id="BJYZ01000002">
    <property type="protein sequence ID" value="GEO36217.1"/>
    <property type="molecule type" value="Genomic_DNA"/>
</dbReference>
<keyword evidence="4" id="KW-1185">Reference proteome</keyword>
<dbReference type="InterPro" id="IPR001789">
    <property type="entry name" value="Sig_transdc_resp-reg_receiver"/>
</dbReference>
<evidence type="ECO:0000313" key="3">
    <source>
        <dbReference type="EMBL" id="GEO36217.1"/>
    </source>
</evidence>
<evidence type="ECO:0000259" key="2">
    <source>
        <dbReference type="PROSITE" id="PS50110"/>
    </source>
</evidence>
<comment type="caution">
    <text evidence="3">The sequence shown here is derived from an EMBL/GenBank/DDBJ whole genome shotgun (WGS) entry which is preliminary data.</text>
</comment>
<sequence>MTHSASKGPIRVLCVDDHVIIGMAMRATIDASPDMCCVGCIDRADMLTETVAELRPDAVLLDLHMPGKEPLAAMRDLIGEHPGVAIIAFSGSDDSETRRMALESGAWCYQLKGHSGQKILDAIRAAVHRKR</sequence>
<feature type="modified residue" description="4-aspartylphosphate" evidence="1">
    <location>
        <position position="62"/>
    </location>
</feature>
<reference evidence="3 4" key="1">
    <citation type="submission" date="2019-07" db="EMBL/GenBank/DDBJ databases">
        <title>Whole genome shotgun sequence of Skermanella aerolata NBRC 106429.</title>
        <authorList>
            <person name="Hosoyama A."/>
            <person name="Uohara A."/>
            <person name="Ohji S."/>
            <person name="Ichikawa N."/>
        </authorList>
    </citation>
    <scope>NUCLEOTIDE SEQUENCE [LARGE SCALE GENOMIC DNA]</scope>
    <source>
        <strain evidence="3 4">NBRC 106429</strain>
    </source>
</reference>
<dbReference type="InterPro" id="IPR011006">
    <property type="entry name" value="CheY-like_superfamily"/>
</dbReference>
<proteinExistence type="predicted"/>
<dbReference type="InterPro" id="IPR058245">
    <property type="entry name" value="NreC/VraR/RcsB-like_REC"/>
</dbReference>
<dbReference type="PANTHER" id="PTHR45566">
    <property type="entry name" value="HTH-TYPE TRANSCRIPTIONAL REGULATOR YHJB-RELATED"/>
    <property type="match status" value="1"/>
</dbReference>
<dbReference type="Gene3D" id="3.40.50.2300">
    <property type="match status" value="1"/>
</dbReference>
<dbReference type="SUPFAM" id="SSF52172">
    <property type="entry name" value="CheY-like"/>
    <property type="match status" value="1"/>
</dbReference>
<dbReference type="SMART" id="SM00448">
    <property type="entry name" value="REC"/>
    <property type="match status" value="1"/>
</dbReference>
<accession>A0A512DIC4</accession>
<dbReference type="AlphaFoldDB" id="A0A512DIC4"/>
<dbReference type="CDD" id="cd17535">
    <property type="entry name" value="REC_NarL-like"/>
    <property type="match status" value="1"/>
</dbReference>
<keyword evidence="1" id="KW-0597">Phosphoprotein</keyword>
<name>A0A512DIC4_9PROT</name>
<dbReference type="RefSeq" id="WP_052830752.1">
    <property type="nucleotide sequence ID" value="NZ_BJYZ01000002.1"/>
</dbReference>
<evidence type="ECO:0000313" key="4">
    <source>
        <dbReference type="Proteomes" id="UP000321523"/>
    </source>
</evidence>
<dbReference type="Proteomes" id="UP000321523">
    <property type="component" value="Unassembled WGS sequence"/>
</dbReference>
<dbReference type="GO" id="GO:0000160">
    <property type="term" value="P:phosphorelay signal transduction system"/>
    <property type="evidence" value="ECO:0007669"/>
    <property type="project" value="InterPro"/>
</dbReference>
<evidence type="ECO:0000256" key="1">
    <source>
        <dbReference type="PROSITE-ProRule" id="PRU00169"/>
    </source>
</evidence>
<gene>
    <name evidence="3" type="ORF">SAE02_03650</name>
</gene>
<feature type="domain" description="Response regulatory" evidence="2">
    <location>
        <begin position="11"/>
        <end position="127"/>
    </location>
</feature>